<proteinExistence type="inferred from homology"/>
<dbReference type="PANTHER" id="PTHR43705">
    <property type="entry name" value="HYDROXYACYLGLUTATHIONE HYDROLASE"/>
    <property type="match status" value="1"/>
</dbReference>
<dbReference type="InterPro" id="IPR050110">
    <property type="entry name" value="Glyoxalase_II_hydrolase"/>
</dbReference>
<evidence type="ECO:0000256" key="6">
    <source>
        <dbReference type="ARBA" id="ARBA00022833"/>
    </source>
</evidence>
<comment type="function">
    <text evidence="7">Thiolesterase that catalyzes the hydrolysis of S-D-lactoyl-glutathione to form glutathione and D-lactic acid.</text>
</comment>
<dbReference type="Pfam" id="PF00753">
    <property type="entry name" value="Lactamase_B"/>
    <property type="match status" value="1"/>
</dbReference>
<gene>
    <name evidence="7 9" type="primary">gloB</name>
    <name evidence="9" type="ORF">CJF43_13130</name>
</gene>
<dbReference type="SMART" id="SM00849">
    <property type="entry name" value="Lactamase_B"/>
    <property type="match status" value="1"/>
</dbReference>
<dbReference type="InterPro" id="IPR017782">
    <property type="entry name" value="Hydroxyacylglutathione_Hdrlase"/>
</dbReference>
<dbReference type="GO" id="GO:0019243">
    <property type="term" value="P:methylglyoxal catabolic process to D-lactate via S-lactoyl-glutathione"/>
    <property type="evidence" value="ECO:0007669"/>
    <property type="project" value="UniProtKB-UniRule"/>
</dbReference>
<feature type="binding site" evidence="7">
    <location>
        <position position="60"/>
    </location>
    <ligand>
        <name>Zn(2+)</name>
        <dbReference type="ChEBI" id="CHEBI:29105"/>
        <label>2</label>
    </ligand>
</feature>
<comment type="cofactor">
    <cofactor evidence="7">
        <name>Zn(2+)</name>
        <dbReference type="ChEBI" id="CHEBI:29105"/>
    </cofactor>
    <text evidence="7">Binds 2 Zn(2+) ions per subunit.</text>
</comment>
<evidence type="ECO:0000256" key="7">
    <source>
        <dbReference type="HAMAP-Rule" id="MF_01374"/>
    </source>
</evidence>
<accession>A0A266LUB2</accession>
<evidence type="ECO:0000256" key="3">
    <source>
        <dbReference type="ARBA" id="ARBA00006759"/>
    </source>
</evidence>
<dbReference type="CDD" id="cd07723">
    <property type="entry name" value="hydroxyacylglutathione_hydrolase_MBL-fold"/>
    <property type="match status" value="1"/>
</dbReference>
<organism evidence="9 10">
    <name type="scientific">Pseudomonas fragi</name>
    <dbReference type="NCBI Taxonomy" id="296"/>
    <lineage>
        <taxon>Bacteria</taxon>
        <taxon>Pseudomonadati</taxon>
        <taxon>Pseudomonadota</taxon>
        <taxon>Gammaproteobacteria</taxon>
        <taxon>Pseudomonadales</taxon>
        <taxon>Pseudomonadaceae</taxon>
        <taxon>Pseudomonas</taxon>
    </lineage>
</organism>
<dbReference type="UniPathway" id="UPA00619">
    <property type="reaction ID" value="UER00676"/>
</dbReference>
<dbReference type="RefSeq" id="WP_095029573.1">
    <property type="nucleotide sequence ID" value="NZ_NQKL01000009.1"/>
</dbReference>
<dbReference type="SUPFAM" id="SSF56281">
    <property type="entry name" value="Metallo-hydrolase/oxidoreductase"/>
    <property type="match status" value="1"/>
</dbReference>
<keyword evidence="5 7" id="KW-0378">Hydrolase</keyword>
<dbReference type="AlphaFoldDB" id="A0A266LUB2"/>
<dbReference type="PIRSF" id="PIRSF005457">
    <property type="entry name" value="Glx"/>
    <property type="match status" value="1"/>
</dbReference>
<dbReference type="GO" id="GO:0046872">
    <property type="term" value="F:metal ion binding"/>
    <property type="evidence" value="ECO:0007669"/>
    <property type="project" value="UniProtKB-KW"/>
</dbReference>
<protein>
    <recommendedName>
        <fullName evidence="7">Hydroxyacylglutathione hydrolase</fullName>
        <ecNumber evidence="7">3.1.2.6</ecNumber>
    </recommendedName>
    <alternativeName>
        <fullName evidence="7">Glyoxalase II</fullName>
        <shortName evidence="7">Glx II</shortName>
    </alternativeName>
</protein>
<dbReference type="Gene3D" id="3.60.15.10">
    <property type="entry name" value="Ribonuclease Z/Hydroxyacylglutathione hydrolase-like"/>
    <property type="match status" value="1"/>
</dbReference>
<dbReference type="EMBL" id="NQKL01000009">
    <property type="protein sequence ID" value="OZY41230.1"/>
    <property type="molecule type" value="Genomic_DNA"/>
</dbReference>
<dbReference type="EC" id="3.1.2.6" evidence="7"/>
<feature type="binding site" evidence="7">
    <location>
        <position position="112"/>
    </location>
    <ligand>
        <name>Zn(2+)</name>
        <dbReference type="ChEBI" id="CHEBI:29105"/>
        <label>1</label>
    </ligand>
</feature>
<evidence type="ECO:0000313" key="10">
    <source>
        <dbReference type="Proteomes" id="UP000216113"/>
    </source>
</evidence>
<comment type="catalytic activity">
    <reaction evidence="1 7">
        <text>an S-(2-hydroxyacyl)glutathione + H2O = a 2-hydroxy carboxylate + glutathione + H(+)</text>
        <dbReference type="Rhea" id="RHEA:21864"/>
        <dbReference type="ChEBI" id="CHEBI:15377"/>
        <dbReference type="ChEBI" id="CHEBI:15378"/>
        <dbReference type="ChEBI" id="CHEBI:57925"/>
        <dbReference type="ChEBI" id="CHEBI:58896"/>
        <dbReference type="ChEBI" id="CHEBI:71261"/>
        <dbReference type="EC" id="3.1.2.6"/>
    </reaction>
</comment>
<feature type="binding site" evidence="7">
    <location>
        <position position="133"/>
    </location>
    <ligand>
        <name>Zn(2+)</name>
        <dbReference type="ChEBI" id="CHEBI:29105"/>
        <label>2</label>
    </ligand>
</feature>
<feature type="binding site" evidence="7">
    <location>
        <position position="61"/>
    </location>
    <ligand>
        <name>Zn(2+)</name>
        <dbReference type="ChEBI" id="CHEBI:29105"/>
        <label>2</label>
    </ligand>
</feature>
<dbReference type="HAMAP" id="MF_01374">
    <property type="entry name" value="Glyoxalase_2"/>
    <property type="match status" value="1"/>
</dbReference>
<comment type="pathway">
    <text evidence="2 7">Secondary metabolite metabolism; methylglyoxal degradation; (R)-lactate from methylglyoxal: step 2/2.</text>
</comment>
<keyword evidence="6 7" id="KW-0862">Zinc</keyword>
<dbReference type="NCBIfam" id="TIGR03413">
    <property type="entry name" value="GSH_gloB"/>
    <property type="match status" value="1"/>
</dbReference>
<dbReference type="GO" id="GO:0004416">
    <property type="term" value="F:hydroxyacylglutathione hydrolase activity"/>
    <property type="evidence" value="ECO:0007669"/>
    <property type="project" value="UniProtKB-UniRule"/>
</dbReference>
<feature type="domain" description="Metallo-beta-lactamase" evidence="8">
    <location>
        <begin position="12"/>
        <end position="171"/>
    </location>
</feature>
<evidence type="ECO:0000256" key="4">
    <source>
        <dbReference type="ARBA" id="ARBA00022723"/>
    </source>
</evidence>
<dbReference type="PANTHER" id="PTHR43705:SF1">
    <property type="entry name" value="HYDROXYACYLGLUTATHIONE HYDROLASE GLOB"/>
    <property type="match status" value="1"/>
</dbReference>
<sequence length="259" mass="28746">MLQIDALPAFNDNYIWLLQDTTQMRCAVVDPGDAAPVLEWLERHPGWVLSDILITHHHFDHVGGVAQLHAHTNAKVWGPALETIPARQVALNDGERISVLGLEFQVLLVPGHTLGHIAYYHLDPVAPLLFCGDTLFAAGCGRLFEGTPEQMHHSLGRLAALPGHTGVYCTHEYTLSNLRFAQAVEPNNPDIAARVAQVTQWRAEGRISLPSSIALELRTNPFLRVNETSVKEKADEWNSRNNDSPSAVFASLRSWKDQF</sequence>
<feature type="binding site" evidence="7">
    <location>
        <position position="58"/>
    </location>
    <ligand>
        <name>Zn(2+)</name>
        <dbReference type="ChEBI" id="CHEBI:29105"/>
        <label>1</label>
    </ligand>
</feature>
<dbReference type="InterPro" id="IPR035680">
    <property type="entry name" value="Clx_II_MBL"/>
</dbReference>
<dbReference type="InterPro" id="IPR036866">
    <property type="entry name" value="RibonucZ/Hydroxyglut_hydro"/>
</dbReference>
<keyword evidence="4 7" id="KW-0479">Metal-binding</keyword>
<comment type="subunit">
    <text evidence="7">Monomer.</text>
</comment>
<dbReference type="Pfam" id="PF16123">
    <property type="entry name" value="HAGH_C"/>
    <property type="match status" value="1"/>
</dbReference>
<dbReference type="Proteomes" id="UP000216113">
    <property type="component" value="Unassembled WGS sequence"/>
</dbReference>
<feature type="binding site" evidence="7">
    <location>
        <position position="171"/>
    </location>
    <ligand>
        <name>Zn(2+)</name>
        <dbReference type="ChEBI" id="CHEBI:29105"/>
        <label>2</label>
    </ligand>
</feature>
<evidence type="ECO:0000313" key="9">
    <source>
        <dbReference type="EMBL" id="OZY41230.1"/>
    </source>
</evidence>
<evidence type="ECO:0000256" key="2">
    <source>
        <dbReference type="ARBA" id="ARBA00004963"/>
    </source>
</evidence>
<reference evidence="9 10" key="1">
    <citation type="submission" date="2017-08" db="EMBL/GenBank/DDBJ databases">
        <title>Genomic and metabolic characterisation of spoilage-associated Pseudomonas species.</title>
        <authorList>
            <person name="Stanborough T."/>
            <person name="Fegan N."/>
            <person name="Powell S.M."/>
            <person name="Singh T."/>
            <person name="Tamplin M.L."/>
            <person name="Chandry P.S."/>
        </authorList>
    </citation>
    <scope>NUCLEOTIDE SEQUENCE [LARGE SCALE GENOMIC DNA]</scope>
    <source>
        <strain evidence="9 10">F1820</strain>
    </source>
</reference>
<comment type="caution">
    <text evidence="9">The sequence shown here is derived from an EMBL/GenBank/DDBJ whole genome shotgun (WGS) entry which is preliminary data.</text>
</comment>
<feature type="binding site" evidence="7">
    <location>
        <position position="133"/>
    </location>
    <ligand>
        <name>Zn(2+)</name>
        <dbReference type="ChEBI" id="CHEBI:29105"/>
        <label>1</label>
    </ligand>
</feature>
<dbReference type="InterPro" id="IPR032282">
    <property type="entry name" value="HAGH_C"/>
</dbReference>
<evidence type="ECO:0000256" key="1">
    <source>
        <dbReference type="ARBA" id="ARBA00001623"/>
    </source>
</evidence>
<evidence type="ECO:0000256" key="5">
    <source>
        <dbReference type="ARBA" id="ARBA00022801"/>
    </source>
</evidence>
<dbReference type="InterPro" id="IPR001279">
    <property type="entry name" value="Metallo-B-lactamas"/>
</dbReference>
<comment type="similarity">
    <text evidence="3 7">Belongs to the metallo-beta-lactamase superfamily. Glyoxalase II family.</text>
</comment>
<evidence type="ECO:0000259" key="8">
    <source>
        <dbReference type="SMART" id="SM00849"/>
    </source>
</evidence>
<name>A0A266LUB2_PSEFR</name>
<feature type="binding site" evidence="7">
    <location>
        <position position="56"/>
    </location>
    <ligand>
        <name>Zn(2+)</name>
        <dbReference type="ChEBI" id="CHEBI:29105"/>
        <label>1</label>
    </ligand>
</feature>